<evidence type="ECO:0000313" key="2">
    <source>
        <dbReference type="Proteomes" id="UP000299102"/>
    </source>
</evidence>
<dbReference type="Proteomes" id="UP000299102">
    <property type="component" value="Unassembled WGS sequence"/>
</dbReference>
<comment type="caution">
    <text evidence="1">The sequence shown here is derived from an EMBL/GenBank/DDBJ whole genome shotgun (WGS) entry which is preliminary data.</text>
</comment>
<protein>
    <submittedName>
        <fullName evidence="1">Uncharacterized protein</fullName>
    </submittedName>
</protein>
<organism evidence="1 2">
    <name type="scientific">Eumeta variegata</name>
    <name type="common">Bagworm moth</name>
    <name type="synonym">Eumeta japonica</name>
    <dbReference type="NCBI Taxonomy" id="151549"/>
    <lineage>
        <taxon>Eukaryota</taxon>
        <taxon>Metazoa</taxon>
        <taxon>Ecdysozoa</taxon>
        <taxon>Arthropoda</taxon>
        <taxon>Hexapoda</taxon>
        <taxon>Insecta</taxon>
        <taxon>Pterygota</taxon>
        <taxon>Neoptera</taxon>
        <taxon>Endopterygota</taxon>
        <taxon>Lepidoptera</taxon>
        <taxon>Glossata</taxon>
        <taxon>Ditrysia</taxon>
        <taxon>Tineoidea</taxon>
        <taxon>Psychidae</taxon>
        <taxon>Oiketicinae</taxon>
        <taxon>Eumeta</taxon>
    </lineage>
</organism>
<keyword evidence="2" id="KW-1185">Reference proteome</keyword>
<dbReference type="EMBL" id="BGZK01002673">
    <property type="protein sequence ID" value="GBP95736.1"/>
    <property type="molecule type" value="Genomic_DNA"/>
</dbReference>
<accession>A0A4C2A4X9</accession>
<proteinExistence type="predicted"/>
<gene>
    <name evidence="1" type="ORF">EVAR_66643_1</name>
</gene>
<evidence type="ECO:0000313" key="1">
    <source>
        <dbReference type="EMBL" id="GBP95736.1"/>
    </source>
</evidence>
<dbReference type="AlphaFoldDB" id="A0A4C2A4X9"/>
<name>A0A4C2A4X9_EUMVA</name>
<sequence length="107" mass="11569">MYLTNKAKLISAATFVRACIPEAAQTPAVSIFSGRKWGRRRPFDSASSCDKLSPGVVVFRSPSGALSVVIKTSFCESIAATPADRVLSELNQSHTCRHATRDVRADQ</sequence>
<reference evidence="1 2" key="1">
    <citation type="journal article" date="2019" name="Commun. Biol.">
        <title>The bagworm genome reveals a unique fibroin gene that provides high tensile strength.</title>
        <authorList>
            <person name="Kono N."/>
            <person name="Nakamura H."/>
            <person name="Ohtoshi R."/>
            <person name="Tomita M."/>
            <person name="Numata K."/>
            <person name="Arakawa K."/>
        </authorList>
    </citation>
    <scope>NUCLEOTIDE SEQUENCE [LARGE SCALE GENOMIC DNA]</scope>
</reference>